<dbReference type="InterPro" id="IPR004843">
    <property type="entry name" value="Calcineurin-like_PHP"/>
</dbReference>
<dbReference type="PANTHER" id="PTHR39323">
    <property type="entry name" value="BLR1149 PROTEIN"/>
    <property type="match status" value="1"/>
</dbReference>
<feature type="region of interest" description="Disordered" evidence="1">
    <location>
        <begin position="128"/>
        <end position="147"/>
    </location>
</feature>
<evidence type="ECO:0000313" key="3">
    <source>
        <dbReference type="EMBL" id="ELY88966.1"/>
    </source>
</evidence>
<accession>L9ZSA7</accession>
<organism evidence="3 4">
    <name type="scientific">Natrialba taiwanensis DSM 12281</name>
    <dbReference type="NCBI Taxonomy" id="1230458"/>
    <lineage>
        <taxon>Archaea</taxon>
        <taxon>Methanobacteriati</taxon>
        <taxon>Methanobacteriota</taxon>
        <taxon>Stenosarchaea group</taxon>
        <taxon>Halobacteria</taxon>
        <taxon>Halobacteriales</taxon>
        <taxon>Natrialbaceae</taxon>
        <taxon>Natrialba</taxon>
    </lineage>
</organism>
<gene>
    <name evidence="3" type="ORF">C484_15273</name>
</gene>
<sequence>MTPRPPDVPFVLRSRAAFVPDSATLVVADLHLGRGTASAVDAPIADSTNASSRARLRTLLAELGPATVVVAGDLLHAFDRVPRGVTDALAALESTVADAGASLVVTPGNHDAMLSSVFDGETRAACRLPPASKNENENENENESECKSEAQESVVVCHGHEPPTLDASLYVVGHDHPALSIEGRKRPCFLFGPGAYEGADVLVVPAFTELAAGATVNSMSARDFQSPLVTDADAFHPIVWDAVAEEPLWFPPLGECRQLL</sequence>
<dbReference type="InterPro" id="IPR024173">
    <property type="entry name" value="Pesterase_MJ0037-like"/>
</dbReference>
<dbReference type="SUPFAM" id="SSF56300">
    <property type="entry name" value="Metallo-dependent phosphatases"/>
    <property type="match status" value="1"/>
</dbReference>
<name>L9ZSA7_9EURY</name>
<dbReference type="Proteomes" id="UP000011648">
    <property type="component" value="Unassembled WGS sequence"/>
</dbReference>
<feature type="domain" description="Calcineurin-like phosphoesterase" evidence="2">
    <location>
        <begin position="25"/>
        <end position="161"/>
    </location>
</feature>
<evidence type="ECO:0000313" key="4">
    <source>
        <dbReference type="Proteomes" id="UP000011648"/>
    </source>
</evidence>
<protein>
    <submittedName>
        <fullName evidence="3">Metallophosphoesterase</fullName>
    </submittedName>
</protein>
<proteinExistence type="predicted"/>
<reference evidence="3 4" key="1">
    <citation type="journal article" date="2014" name="PLoS Genet.">
        <title>Phylogenetically driven sequencing of extremely halophilic archaea reveals strategies for static and dynamic osmo-response.</title>
        <authorList>
            <person name="Becker E.A."/>
            <person name="Seitzer P.M."/>
            <person name="Tritt A."/>
            <person name="Larsen D."/>
            <person name="Krusor M."/>
            <person name="Yao A.I."/>
            <person name="Wu D."/>
            <person name="Madern D."/>
            <person name="Eisen J.A."/>
            <person name="Darling A.E."/>
            <person name="Facciotti M.T."/>
        </authorList>
    </citation>
    <scope>NUCLEOTIDE SEQUENCE [LARGE SCALE GENOMIC DNA]</scope>
    <source>
        <strain evidence="3 4">DSM 12281</strain>
    </source>
</reference>
<comment type="caution">
    <text evidence="3">The sequence shown here is derived from an EMBL/GenBank/DDBJ whole genome shotgun (WGS) entry which is preliminary data.</text>
</comment>
<dbReference type="AlphaFoldDB" id="L9ZSA7"/>
<keyword evidence="4" id="KW-1185">Reference proteome</keyword>
<dbReference type="InterPro" id="IPR029052">
    <property type="entry name" value="Metallo-depent_PP-like"/>
</dbReference>
<dbReference type="PANTHER" id="PTHR39323:SF1">
    <property type="entry name" value="BLR1149 PROTEIN"/>
    <property type="match status" value="1"/>
</dbReference>
<dbReference type="RefSeq" id="WP_006826723.1">
    <property type="nucleotide sequence ID" value="NZ_AOIL01000050.1"/>
</dbReference>
<evidence type="ECO:0000256" key="1">
    <source>
        <dbReference type="SAM" id="MobiDB-lite"/>
    </source>
</evidence>
<dbReference type="OrthoDB" id="18264at2157"/>
<dbReference type="Pfam" id="PF00149">
    <property type="entry name" value="Metallophos"/>
    <property type="match status" value="1"/>
</dbReference>
<dbReference type="EMBL" id="AOIL01000050">
    <property type="protein sequence ID" value="ELY88966.1"/>
    <property type="molecule type" value="Genomic_DNA"/>
</dbReference>
<evidence type="ECO:0000259" key="2">
    <source>
        <dbReference type="Pfam" id="PF00149"/>
    </source>
</evidence>
<dbReference type="PIRSF" id="PIRSF000887">
    <property type="entry name" value="Pesterase_MJ0037"/>
    <property type="match status" value="1"/>
</dbReference>
<dbReference type="GO" id="GO:0016787">
    <property type="term" value="F:hydrolase activity"/>
    <property type="evidence" value="ECO:0007669"/>
    <property type="project" value="InterPro"/>
</dbReference>
<dbReference type="STRING" id="1230458.C484_15273"/>
<dbReference type="Gene3D" id="3.60.21.10">
    <property type="match status" value="1"/>
</dbReference>
<dbReference type="PATRIC" id="fig|1230458.4.peg.3090"/>